<organism evidence="1 2">
    <name type="scientific">Clonostachys rosea f. rosea IK726</name>
    <dbReference type="NCBI Taxonomy" id="1349383"/>
    <lineage>
        <taxon>Eukaryota</taxon>
        <taxon>Fungi</taxon>
        <taxon>Dikarya</taxon>
        <taxon>Ascomycota</taxon>
        <taxon>Pezizomycotina</taxon>
        <taxon>Sordariomycetes</taxon>
        <taxon>Hypocreomycetidae</taxon>
        <taxon>Hypocreales</taxon>
        <taxon>Bionectriaceae</taxon>
        <taxon>Clonostachys</taxon>
    </lineage>
</organism>
<reference evidence="1" key="1">
    <citation type="submission" date="2020-04" db="EMBL/GenBank/DDBJ databases">
        <authorList>
            <person name="Broberg M."/>
        </authorList>
    </citation>
    <scope>NUCLEOTIDE SEQUENCE</scope>
</reference>
<evidence type="ECO:0000313" key="1">
    <source>
        <dbReference type="EMBL" id="CAG9956234.1"/>
    </source>
</evidence>
<gene>
    <name evidence="1" type="ORF">CRV2_00008138</name>
</gene>
<sequence length="689" mass="77885">MDQQPTWDWSSLRDRATAWTSGTDTGAESANQTGQSDSQSQSSQQPRDNPNARRYGPRSCRICLDTEQPKFPTDTTTTFGISPTSSRPTYVSDDPELGRLLSPCKCKGSQKYVHEGCLNAWRLANPTATRNYWQCPTCKFTYRMSRLHWAAILSSRVAQIALTLFILVVSIFILGFIADPLFDLWYDPFGTLTDTVAGVINDIEARNEPAWEPPVTWGEHFAKGFFSLGLVGFFKTMFAMTPWQWFNLRNTGVLGGTGRRQGTGRGRVENMSWFLILVGAITFLMGIWKFVKLLSARVLKNFSDKVLDINSDDDDGEDEEPVANDHQGDKTDWYQGQLGATLPRQTAETFTLARAAPFVASSSHTDNRRLFGEEYLATNIVFETALIAPSNLARCISPTPLAKARIPLPSDYGRQICRYDGGPDYARGGPDPYHEHEPTGNPPVVIVTVVDPSKFSGSYIKSIKENREQYARKHGYETHIPNVDDYDLVSHHKSWSKIMAMRHALTKYPDCKFIWYLDQDAYIMDPTKSLTSDLLDSKTLGGLMIKDYPIVPPDSIIKSFAHLKSDDARLIVSQDRDGLVSNSIFLRNGDWAKFLTETWLDPLYRSYNFQKAERHALEHMVQWHPTILSKIALIPQRLIASYTRANLGAEYREGDFVVMFYGCTVDGERSCDSESQLYRQKWQTAFQAS</sequence>
<proteinExistence type="predicted"/>
<name>A0ACA9US07_BIOOC</name>
<dbReference type="Proteomes" id="UP000836387">
    <property type="component" value="Unassembled WGS sequence"/>
</dbReference>
<accession>A0ACA9US07</accession>
<protein>
    <submittedName>
        <fullName evidence="1">Uncharacterized protein</fullName>
    </submittedName>
</protein>
<reference evidence="1" key="2">
    <citation type="submission" date="2021-10" db="EMBL/GenBank/DDBJ databases">
        <authorList>
            <person name="Piombo E."/>
        </authorList>
    </citation>
    <scope>NUCLEOTIDE SEQUENCE</scope>
</reference>
<comment type="caution">
    <text evidence="1">The sequence shown here is derived from an EMBL/GenBank/DDBJ whole genome shotgun (WGS) entry which is preliminary data.</text>
</comment>
<evidence type="ECO:0000313" key="2">
    <source>
        <dbReference type="Proteomes" id="UP000836387"/>
    </source>
</evidence>
<keyword evidence="2" id="KW-1185">Reference proteome</keyword>
<dbReference type="EMBL" id="CADEHS020000645">
    <property type="protein sequence ID" value="CAG9956234.1"/>
    <property type="molecule type" value="Genomic_DNA"/>
</dbReference>